<dbReference type="PANTHER" id="PTHR35564:SF4">
    <property type="entry name" value="CYTOPLASMIC PROTEIN"/>
    <property type="match status" value="1"/>
</dbReference>
<dbReference type="NCBIfam" id="TIGR03347">
    <property type="entry name" value="VI_chp_1"/>
    <property type="match status" value="1"/>
</dbReference>
<keyword evidence="2" id="KW-1185">Reference proteome</keyword>
<dbReference type="EMBL" id="AKGD01000002">
    <property type="protein sequence ID" value="EIT69335.1"/>
    <property type="molecule type" value="Genomic_DNA"/>
</dbReference>
<name>I8T5V9_9GAMM</name>
<reference evidence="1 2" key="1">
    <citation type="journal article" date="2012" name="J. Bacteriol.">
        <title>Genome Sequence of n-Alkane-Degrading Hydrocarboniphaga effusa Strain AP103T (ATCC BAA-332T).</title>
        <authorList>
            <person name="Chang H.K."/>
            <person name="Zylstra G.J."/>
            <person name="Chae J.C."/>
        </authorList>
    </citation>
    <scope>NUCLEOTIDE SEQUENCE [LARGE SCALE GENOMIC DNA]</scope>
    <source>
        <strain evidence="1 2">AP103</strain>
    </source>
</reference>
<comment type="caution">
    <text evidence="1">The sequence shown here is derived from an EMBL/GenBank/DDBJ whole genome shotgun (WGS) entry which is preliminary data.</text>
</comment>
<organism evidence="1 2">
    <name type="scientific">Hydrocarboniphaga effusa AP103</name>
    <dbReference type="NCBI Taxonomy" id="1172194"/>
    <lineage>
        <taxon>Bacteria</taxon>
        <taxon>Pseudomonadati</taxon>
        <taxon>Pseudomonadota</taxon>
        <taxon>Gammaproteobacteria</taxon>
        <taxon>Nevskiales</taxon>
        <taxon>Nevskiaceae</taxon>
        <taxon>Hydrocarboniphaga</taxon>
    </lineage>
</organism>
<evidence type="ECO:0008006" key="3">
    <source>
        <dbReference type="Google" id="ProtNLM"/>
    </source>
</evidence>
<dbReference type="OrthoDB" id="1523296at2"/>
<dbReference type="Proteomes" id="UP000003704">
    <property type="component" value="Unassembled WGS sequence"/>
</dbReference>
<dbReference type="PATRIC" id="fig|1172194.4.peg.2825"/>
<proteinExistence type="predicted"/>
<sequence>MNPDQFQSPLQRLQAEPQRFGFFQAVRLLYRARNFGSRSASTDVGPLRFSVPPSLAFPASEIHDLQAPEAEEDTPTMQVNFFGLTGPSGVLPRAYTEWLIERRQRNDAVMRDFLDIFNTRLLSLFWRAWAKYRADIGLEFGHGNGILRYVFHLVGMGTTSLNPTTPKRMQNAALEALPTQALGYYSGLISQRPHGMGSVSQVLGDFIGARVEVDGCFGTWQAIPQGDRARLGQASSALGTACALGHRYWDRQTTLRLRVGPLSAQAYDELLPGGSKLARATELARFMSGIAVDLHFKLRLADAQWQPLMLGSNPQRRARLGWNTWLAGDRRGKPADDCEFHFSVLDSVHGSASNSPATATRTAS</sequence>
<evidence type="ECO:0000313" key="1">
    <source>
        <dbReference type="EMBL" id="EIT69335.1"/>
    </source>
</evidence>
<protein>
    <recommendedName>
        <fullName evidence="3">Type VI secretion protein, VC_A0111 family</fullName>
    </recommendedName>
</protein>
<dbReference type="STRING" id="1172194.WQQ_29170"/>
<accession>I8T5V9</accession>
<dbReference type="InterPro" id="IPR010732">
    <property type="entry name" value="T6SS_TssG-like"/>
</dbReference>
<dbReference type="AlphaFoldDB" id="I8T5V9"/>
<dbReference type="RefSeq" id="WP_007185858.1">
    <property type="nucleotide sequence ID" value="NZ_AKGD01000002.1"/>
</dbReference>
<dbReference type="PANTHER" id="PTHR35564">
    <property type="match status" value="1"/>
</dbReference>
<evidence type="ECO:0000313" key="2">
    <source>
        <dbReference type="Proteomes" id="UP000003704"/>
    </source>
</evidence>
<gene>
    <name evidence="1" type="ORF">WQQ_29170</name>
</gene>
<dbReference type="Pfam" id="PF06996">
    <property type="entry name" value="T6SS_TssG"/>
    <property type="match status" value="1"/>
</dbReference>